<evidence type="ECO:0000256" key="2">
    <source>
        <dbReference type="SAM" id="Phobius"/>
    </source>
</evidence>
<sequence>MMILLLAAVLVMAAVLLLKPPHGAPARLRRAAGHSRAVPFPGAGLTRPWIGRKRRGSAGMGSMPAAAALTLVVQQLAALLKGGRTPGRLWDELWVLYGAEGGGHPGHFPASPFRLHPARSPDGNSVASRSAASGSAASGSAASRPEGRPGAGLSAGSVAVLASARAAAAGGTPVSEAIRRTLDATPAVRNREARIWSELAACLDIAEASGCPLADVLTRFAAQLEVEDDADAARQTALAGPKATVTLLTWLPLMGLGLGVALGVDPVAVLLGTPLGLAALAAGLALTAAGRVWSARLVSAAAGAGVP</sequence>
<dbReference type="Proteomes" id="UP000011189">
    <property type="component" value="Unassembled WGS sequence"/>
</dbReference>
<keyword evidence="2" id="KW-0472">Membrane</keyword>
<feature type="transmembrane region" description="Helical" evidence="2">
    <location>
        <begin position="268"/>
        <end position="289"/>
    </location>
</feature>
<dbReference type="EMBL" id="AOFD01000039">
    <property type="protein sequence ID" value="ELT43787.1"/>
    <property type="molecule type" value="Genomic_DNA"/>
</dbReference>
<feature type="transmembrane region" description="Helical" evidence="2">
    <location>
        <begin position="243"/>
        <end position="262"/>
    </location>
</feature>
<dbReference type="PATRIC" id="fig|683150.5.peg.3205"/>
<keyword evidence="2" id="KW-1133">Transmembrane helix</keyword>
<evidence type="ECO:0000313" key="4">
    <source>
        <dbReference type="Proteomes" id="UP000011189"/>
    </source>
</evidence>
<organism evidence="3 4">
    <name type="scientific">Arthrobacter nitrophenolicus</name>
    <dbReference type="NCBI Taxonomy" id="683150"/>
    <lineage>
        <taxon>Bacteria</taxon>
        <taxon>Bacillati</taxon>
        <taxon>Actinomycetota</taxon>
        <taxon>Actinomycetes</taxon>
        <taxon>Micrococcales</taxon>
        <taxon>Micrococcaceae</taxon>
        <taxon>Arthrobacter</taxon>
    </lineage>
</organism>
<evidence type="ECO:0000256" key="1">
    <source>
        <dbReference type="SAM" id="MobiDB-lite"/>
    </source>
</evidence>
<evidence type="ECO:0000313" key="3">
    <source>
        <dbReference type="EMBL" id="ELT43787.1"/>
    </source>
</evidence>
<feature type="compositionally biased region" description="Low complexity" evidence="1">
    <location>
        <begin position="127"/>
        <end position="144"/>
    </location>
</feature>
<keyword evidence="4" id="KW-1185">Reference proteome</keyword>
<gene>
    <name evidence="3" type="ORF">G205_16332</name>
</gene>
<protein>
    <recommendedName>
        <fullName evidence="5">Tight adherence protein B</fullName>
    </recommendedName>
</protein>
<dbReference type="PANTHER" id="PTHR35007">
    <property type="entry name" value="INTEGRAL MEMBRANE PROTEIN-RELATED"/>
    <property type="match status" value="1"/>
</dbReference>
<proteinExistence type="predicted"/>
<keyword evidence="2" id="KW-0812">Transmembrane</keyword>
<comment type="caution">
    <text evidence="3">The sequence shown here is derived from an EMBL/GenBank/DDBJ whole genome shotgun (WGS) entry which is preliminary data.</text>
</comment>
<evidence type="ECO:0008006" key="5">
    <source>
        <dbReference type="Google" id="ProtNLM"/>
    </source>
</evidence>
<accession>L8TM53</accession>
<dbReference type="AlphaFoldDB" id="L8TM53"/>
<feature type="region of interest" description="Disordered" evidence="1">
    <location>
        <begin position="108"/>
        <end position="150"/>
    </location>
</feature>
<dbReference type="PANTHER" id="PTHR35007:SF4">
    <property type="entry name" value="CONSERVED TRANSMEMBRANE PROTEIN-RELATED"/>
    <property type="match status" value="1"/>
</dbReference>
<reference evidence="4" key="1">
    <citation type="journal article" date="2013" name="Genome Announc.">
        <title>Draft Genome Sequence of the 2-Chloro-4-Nitrophenol-Degrading Bacterium Arthrobacter sp. Strain SJCon.</title>
        <authorList>
            <person name="Vikram S."/>
            <person name="Kumar S."/>
            <person name="Vaidya B."/>
            <person name="Pinnaka A.K."/>
            <person name="Raghava G.P."/>
        </authorList>
    </citation>
    <scope>NUCLEOTIDE SEQUENCE [LARGE SCALE GENOMIC DNA]</scope>
    <source>
        <strain evidence="4">SJCon</strain>
    </source>
</reference>
<name>L8TM53_9MICC</name>